<keyword evidence="1" id="KW-0812">Transmembrane</keyword>
<dbReference type="GO" id="GO:0043164">
    <property type="term" value="P:Gram-negative-bacterium-type cell wall biogenesis"/>
    <property type="evidence" value="ECO:0007669"/>
    <property type="project" value="TreeGrafter"/>
</dbReference>
<feature type="transmembrane region" description="Helical" evidence="1">
    <location>
        <begin position="39"/>
        <end position="67"/>
    </location>
</feature>
<keyword evidence="1" id="KW-1133">Transmembrane helix</keyword>
<evidence type="ECO:0000256" key="1">
    <source>
        <dbReference type="SAM" id="Phobius"/>
    </source>
</evidence>
<dbReference type="GO" id="GO:0005886">
    <property type="term" value="C:plasma membrane"/>
    <property type="evidence" value="ECO:0007669"/>
    <property type="project" value="TreeGrafter"/>
</dbReference>
<dbReference type="InterPro" id="IPR051599">
    <property type="entry name" value="Cell_Envelope_Assoc"/>
</dbReference>
<dbReference type="GO" id="GO:0000270">
    <property type="term" value="P:peptidoglycan metabolic process"/>
    <property type="evidence" value="ECO:0007669"/>
    <property type="project" value="TreeGrafter"/>
</dbReference>
<proteinExistence type="predicted"/>
<name>A0A1X7JLY0_9BACT</name>
<keyword evidence="4" id="KW-1185">Reference proteome</keyword>
<feature type="transmembrane region" description="Helical" evidence="1">
    <location>
        <begin position="12"/>
        <end position="32"/>
    </location>
</feature>
<evidence type="ECO:0000313" key="3">
    <source>
        <dbReference type="EMBL" id="SMG28842.1"/>
    </source>
</evidence>
<dbReference type="AlphaFoldDB" id="A0A1X7JLY0"/>
<reference evidence="4" key="1">
    <citation type="submission" date="2017-04" db="EMBL/GenBank/DDBJ databases">
        <authorList>
            <person name="Varghese N."/>
            <person name="Submissions S."/>
        </authorList>
    </citation>
    <scope>NUCLEOTIDE SEQUENCE [LARGE SCALE GENOMIC DNA]</scope>
    <source>
        <strain evidence="4">USBA 82</strain>
    </source>
</reference>
<dbReference type="PANTHER" id="PTHR30336">
    <property type="entry name" value="INNER MEMBRANE PROTEIN, PROBABLE PERMEASE"/>
    <property type="match status" value="1"/>
</dbReference>
<dbReference type="Pfam" id="PF02698">
    <property type="entry name" value="DUF218"/>
    <property type="match status" value="1"/>
</dbReference>
<protein>
    <submittedName>
        <fullName evidence="3">Uncharacterized SAM-binding protein YcdF, DUF218 family</fullName>
    </submittedName>
</protein>
<dbReference type="Proteomes" id="UP000193355">
    <property type="component" value="Unassembled WGS sequence"/>
</dbReference>
<keyword evidence="1" id="KW-0472">Membrane</keyword>
<dbReference type="InterPro" id="IPR003848">
    <property type="entry name" value="DUF218"/>
</dbReference>
<dbReference type="Gene3D" id="3.40.50.620">
    <property type="entry name" value="HUPs"/>
    <property type="match status" value="1"/>
</dbReference>
<evidence type="ECO:0000259" key="2">
    <source>
        <dbReference type="Pfam" id="PF02698"/>
    </source>
</evidence>
<evidence type="ECO:0000313" key="4">
    <source>
        <dbReference type="Proteomes" id="UP000193355"/>
    </source>
</evidence>
<dbReference type="STRING" id="561720.SAMN06275492_11346"/>
<accession>A0A1X7JLY0</accession>
<organism evidence="3 4">
    <name type="scientific">Dethiosulfovibrio salsuginis</name>
    <dbReference type="NCBI Taxonomy" id="561720"/>
    <lineage>
        <taxon>Bacteria</taxon>
        <taxon>Thermotogati</taxon>
        <taxon>Synergistota</taxon>
        <taxon>Synergistia</taxon>
        <taxon>Synergistales</taxon>
        <taxon>Dethiosulfovibrionaceae</taxon>
        <taxon>Dethiosulfovibrio</taxon>
    </lineage>
</organism>
<dbReference type="PANTHER" id="PTHR30336:SF4">
    <property type="entry name" value="ENVELOPE BIOGENESIS FACTOR ELYC"/>
    <property type="match status" value="1"/>
</dbReference>
<dbReference type="InterPro" id="IPR014729">
    <property type="entry name" value="Rossmann-like_a/b/a_fold"/>
</dbReference>
<feature type="domain" description="DUF218" evidence="2">
    <location>
        <begin position="85"/>
        <end position="246"/>
    </location>
</feature>
<dbReference type="CDD" id="cd06259">
    <property type="entry name" value="YdcF-like"/>
    <property type="match status" value="1"/>
</dbReference>
<dbReference type="EMBL" id="FXBB01000013">
    <property type="protein sequence ID" value="SMG28842.1"/>
    <property type="molecule type" value="Genomic_DNA"/>
</dbReference>
<gene>
    <name evidence="3" type="ORF">SAMN06275492_11346</name>
</gene>
<sequence>MVFFVYKLAGALGMPLGLFLSIILAGIICISLSRKKGPLFWTAAGAIAIGALSLITLSMPAVAGYLLSTVETDKKDLPESNTSGAVLILSGGFTRLSDGTSEPGPFTLQRLIEGASLAERRGWPIILSGGMALEGGDSLAKCMERKLRELGYTAPVILEEDSRTTWENMFYSSTIAREKDLGFIVVVTNSFHMRRSLWMAKRAIPEMDIYGYPVGPLGDRSRDPLRWIPSAGGLRDSTLAWREWLGLMVYRFMSPSGSLP</sequence>